<reference evidence="4" key="1">
    <citation type="journal article" date="2019" name="Int. J. Syst. Evol. Microbiol.">
        <title>The Global Catalogue of Microorganisms (GCM) 10K type strain sequencing project: providing services to taxonomists for standard genome sequencing and annotation.</title>
        <authorList>
            <consortium name="The Broad Institute Genomics Platform"/>
            <consortium name="The Broad Institute Genome Sequencing Center for Infectious Disease"/>
            <person name="Wu L."/>
            <person name="Ma J."/>
        </authorList>
    </citation>
    <scope>NUCLEOTIDE SEQUENCE [LARGE SCALE GENOMIC DNA]</scope>
    <source>
        <strain evidence="4">CGMCC 1.15928</strain>
    </source>
</reference>
<dbReference type="RefSeq" id="WP_084393078.1">
    <property type="nucleotide sequence ID" value="NZ_BMKF01000002.1"/>
</dbReference>
<accession>A0ABQ1JI54</accession>
<keyword evidence="1" id="KW-0067">ATP-binding</keyword>
<dbReference type="Proteomes" id="UP000628854">
    <property type="component" value="Unassembled WGS sequence"/>
</dbReference>
<evidence type="ECO:0000256" key="1">
    <source>
        <dbReference type="PROSITE-ProRule" id="PRU00409"/>
    </source>
</evidence>
<feature type="domain" description="ATP-grasp" evidence="2">
    <location>
        <begin position="96"/>
        <end position="350"/>
    </location>
</feature>
<protein>
    <recommendedName>
        <fullName evidence="2">ATP-grasp domain-containing protein</fullName>
    </recommendedName>
</protein>
<evidence type="ECO:0000259" key="2">
    <source>
        <dbReference type="PROSITE" id="PS50975"/>
    </source>
</evidence>
<evidence type="ECO:0000313" key="3">
    <source>
        <dbReference type="EMBL" id="GGB67856.1"/>
    </source>
</evidence>
<proteinExistence type="predicted"/>
<name>A0ABQ1JI54_9PROT</name>
<dbReference type="Gene3D" id="3.30.1490.20">
    <property type="entry name" value="ATP-grasp fold, A domain"/>
    <property type="match status" value="1"/>
</dbReference>
<dbReference type="PROSITE" id="PS50975">
    <property type="entry name" value="ATP_GRASP"/>
    <property type="match status" value="1"/>
</dbReference>
<keyword evidence="4" id="KW-1185">Reference proteome</keyword>
<sequence>MSVQPVTRVWLRNKRRLLDVQAGLARRRFRRIRNTFYNSLWSDAAEAVGAELSRCPNGLVRIRKGQASTFVDHSDLMLDSAITLRLMANKAMTFDFMAETDLRTPAFAKFMLSTIEKAEAFLAGQNGPVVVKPADGTGGGRGVTTGIRTVQALHAAARHAAGFNQALMVEEQLVGASFRLVYFDGEFIDAVRRDSPIVVGDGTSSVSALVKAENERRLEGEEITALSPLILDQESRNTLAASGLTASHVPAADEEVRVKLAVNENGAAQNHVVRDDVHPSIIDAGARLVKSFGIRFAGLDVTASDISAPLGQGDTIFNEVNVNPGIHHHYLVANRDRTVDLAPLLLNRMFETGAGTITL</sequence>
<keyword evidence="1" id="KW-0547">Nucleotide-binding</keyword>
<dbReference type="InterPro" id="IPR011761">
    <property type="entry name" value="ATP-grasp"/>
</dbReference>
<comment type="caution">
    <text evidence="3">The sequence shown here is derived from an EMBL/GenBank/DDBJ whole genome shotgun (WGS) entry which is preliminary data.</text>
</comment>
<dbReference type="InterPro" id="IPR013815">
    <property type="entry name" value="ATP_grasp_subdomain_1"/>
</dbReference>
<dbReference type="Gene3D" id="3.30.470.20">
    <property type="entry name" value="ATP-grasp fold, B domain"/>
    <property type="match status" value="1"/>
</dbReference>
<evidence type="ECO:0000313" key="4">
    <source>
        <dbReference type="Proteomes" id="UP000628854"/>
    </source>
</evidence>
<dbReference type="EMBL" id="BMKF01000002">
    <property type="protein sequence ID" value="GGB67856.1"/>
    <property type="molecule type" value="Genomic_DNA"/>
</dbReference>
<dbReference type="SUPFAM" id="SSF56059">
    <property type="entry name" value="Glutathione synthetase ATP-binding domain-like"/>
    <property type="match status" value="1"/>
</dbReference>
<gene>
    <name evidence="3" type="ORF">GCM10011503_15670</name>
</gene>
<organism evidence="3 4">
    <name type="scientific">Henriciella pelagia</name>
    <dbReference type="NCBI Taxonomy" id="1977912"/>
    <lineage>
        <taxon>Bacteria</taxon>
        <taxon>Pseudomonadati</taxon>
        <taxon>Pseudomonadota</taxon>
        <taxon>Alphaproteobacteria</taxon>
        <taxon>Hyphomonadales</taxon>
        <taxon>Hyphomonadaceae</taxon>
        <taxon>Henriciella</taxon>
    </lineage>
</organism>